<protein>
    <recommendedName>
        <fullName evidence="4">YceI family protein</fullName>
    </recommendedName>
</protein>
<proteinExistence type="predicted"/>
<keyword evidence="3" id="KW-1185">Reference proteome</keyword>
<sequence length="193" mass="21627">MKNKLPIVYPMLVLLLCIGTFNSFAQQGPAAYTGSNRIIIALEGPTSMYEFMSRQMIVRHNKATQKLECVIPVSTLIPLNDTIPADMAFEVLFGAKYPQLYLNIDAPLQIISSGNLTPETVKRIISIGLQGVNNESAIPVAFTTENNALYFSTNFEIMLDNFQASLPVKYLPYLTGRMQVSIDRARWVSRDMR</sequence>
<dbReference type="EMBL" id="QWGE01000002">
    <property type="protein sequence ID" value="RIJ41867.1"/>
    <property type="molecule type" value="Genomic_DNA"/>
</dbReference>
<accession>A0A399SJ09</accession>
<name>A0A399SJ09_9BACT</name>
<comment type="caution">
    <text evidence="2">The sequence shown here is derived from an EMBL/GenBank/DDBJ whole genome shotgun (WGS) entry which is preliminary data.</text>
</comment>
<dbReference type="Proteomes" id="UP000266005">
    <property type="component" value="Unassembled WGS sequence"/>
</dbReference>
<feature type="signal peptide" evidence="1">
    <location>
        <begin position="1"/>
        <end position="25"/>
    </location>
</feature>
<feature type="chain" id="PRO_5017344018" description="YceI family protein" evidence="1">
    <location>
        <begin position="26"/>
        <end position="193"/>
    </location>
</feature>
<evidence type="ECO:0000256" key="1">
    <source>
        <dbReference type="SAM" id="SignalP"/>
    </source>
</evidence>
<keyword evidence="1" id="KW-0732">Signal</keyword>
<organism evidence="2 3">
    <name type="scientific">Pontibacter oryzae</name>
    <dbReference type="NCBI Taxonomy" id="2304593"/>
    <lineage>
        <taxon>Bacteria</taxon>
        <taxon>Pseudomonadati</taxon>
        <taxon>Bacteroidota</taxon>
        <taxon>Cytophagia</taxon>
        <taxon>Cytophagales</taxon>
        <taxon>Hymenobacteraceae</taxon>
        <taxon>Pontibacter</taxon>
    </lineage>
</organism>
<gene>
    <name evidence="2" type="ORF">D1627_07605</name>
</gene>
<reference evidence="3" key="1">
    <citation type="submission" date="2018-08" db="EMBL/GenBank/DDBJ databases">
        <title>Mucilaginibacter sp. MYSH2.</title>
        <authorList>
            <person name="Seo T."/>
        </authorList>
    </citation>
    <scope>NUCLEOTIDE SEQUENCE [LARGE SCALE GENOMIC DNA]</scope>
    <source>
        <strain evidence="3">KIRAN</strain>
    </source>
</reference>
<dbReference type="AlphaFoldDB" id="A0A399SJ09"/>
<evidence type="ECO:0000313" key="3">
    <source>
        <dbReference type="Proteomes" id="UP000266005"/>
    </source>
</evidence>
<evidence type="ECO:0008006" key="4">
    <source>
        <dbReference type="Google" id="ProtNLM"/>
    </source>
</evidence>
<evidence type="ECO:0000313" key="2">
    <source>
        <dbReference type="EMBL" id="RIJ41867.1"/>
    </source>
</evidence>